<gene>
    <name evidence="17" type="primary">hmpA</name>
    <name evidence="17" type="ORF">V8G57_05005</name>
</gene>
<dbReference type="InterPro" id="IPR009050">
    <property type="entry name" value="Globin-like_sf"/>
</dbReference>
<keyword evidence="5 14" id="KW-0349">Heme</keyword>
<evidence type="ECO:0000259" key="15">
    <source>
        <dbReference type="PROSITE" id="PS01033"/>
    </source>
</evidence>
<keyword evidence="14" id="KW-0813">Transport</keyword>
<evidence type="ECO:0000256" key="12">
    <source>
        <dbReference type="ARBA" id="ARBA00048649"/>
    </source>
</evidence>
<evidence type="ECO:0000256" key="11">
    <source>
        <dbReference type="ARBA" id="ARBA00025094"/>
    </source>
</evidence>
<dbReference type="InterPro" id="IPR017938">
    <property type="entry name" value="Riboflavin_synthase-like_b-brl"/>
</dbReference>
<feature type="domain" description="Globin" evidence="15">
    <location>
        <begin position="1"/>
        <end position="138"/>
    </location>
</feature>
<name>A0ABU9PRY2_9BURK</name>
<keyword evidence="18" id="KW-1185">Reference proteome</keyword>
<dbReference type="EMBL" id="JBANDC010000003">
    <property type="protein sequence ID" value="MEM4986745.1"/>
    <property type="molecule type" value="Genomic_DNA"/>
</dbReference>
<comment type="function">
    <text evidence="11">Is involved in NO detoxification in an aerobic process, termed nitric oxide dioxygenase (NOD) reaction that utilizes O(2) and NAD(P)H to convert NO to nitrate, which protects the bacterium from various noxious nitrogen compounds. Therefore, plays a central role in the inducible response to nitrosative stress.</text>
</comment>
<keyword evidence="9" id="KW-0408">Iron</keyword>
<dbReference type="Gene3D" id="3.40.50.80">
    <property type="entry name" value="Nucleotide-binding domain of ferredoxin-NADP reductase (FNR) module"/>
    <property type="match status" value="1"/>
</dbReference>
<proteinExistence type="inferred from homology"/>
<evidence type="ECO:0000259" key="16">
    <source>
        <dbReference type="PROSITE" id="PS51384"/>
    </source>
</evidence>
<evidence type="ECO:0000256" key="5">
    <source>
        <dbReference type="ARBA" id="ARBA00022617"/>
    </source>
</evidence>
<dbReference type="Pfam" id="PF00042">
    <property type="entry name" value="Globin"/>
    <property type="match status" value="1"/>
</dbReference>
<dbReference type="NCBIfam" id="NF009805">
    <property type="entry name" value="PRK13289.1"/>
    <property type="match status" value="1"/>
</dbReference>
<evidence type="ECO:0000313" key="17">
    <source>
        <dbReference type="EMBL" id="MEM4986745.1"/>
    </source>
</evidence>
<evidence type="ECO:0000256" key="14">
    <source>
        <dbReference type="RuleBase" id="RU000356"/>
    </source>
</evidence>
<evidence type="ECO:0000256" key="1">
    <source>
        <dbReference type="ARBA" id="ARBA00001970"/>
    </source>
</evidence>
<sequence length="408" mass="44716">MISAISRPYIVASVPVLREHGVAISRCFYQRLFAAHPELKNMFNMPNQQAGTQQQALAAAIFAYAANIDNPDALAPVISRIVQKHVSLGISEAHYPIVGKHLLDAIAEILGAAATPELLAAWAEAYGLLAAALVAEERKQYQAHGIAPGEYLSVTVARKQKESDSVTSFYLRATDGSALPAFQPGQYISVAVDIEQLALRQLRHYSLSDAPDNGHWRISVKREPENVAADGPYPAGLVSNLLHDEYHEGDVLQVSPPCGDFVLAQEDRRPLVLISAGVGVTPMMSMLHGSLQQSPQRPVNFLYAALNGRHHPLKGELNSLRRRHGQIRSHIAYEKPGADDRPQKDYQQQGYLQLAQLPDALLPHDGSYFLCGPAPFMQVQRDALLARGVAAHQIRQEVFGPSLLQHLQ</sequence>
<dbReference type="PANTHER" id="PTHR43396">
    <property type="entry name" value="FLAVOHEMOPROTEIN"/>
    <property type="match status" value="1"/>
</dbReference>
<dbReference type="PRINTS" id="PR00371">
    <property type="entry name" value="FPNCR"/>
</dbReference>
<evidence type="ECO:0000256" key="6">
    <source>
        <dbReference type="ARBA" id="ARBA00022621"/>
    </source>
</evidence>
<dbReference type="RefSeq" id="WP_342828446.1">
    <property type="nucleotide sequence ID" value="NZ_JBANDC010000003.1"/>
</dbReference>
<dbReference type="InterPro" id="IPR008333">
    <property type="entry name" value="Cbr1-like_FAD-bd_dom"/>
</dbReference>
<evidence type="ECO:0000256" key="2">
    <source>
        <dbReference type="ARBA" id="ARBA00006401"/>
    </source>
</evidence>
<dbReference type="Proteomes" id="UP001495910">
    <property type="component" value="Unassembled WGS sequence"/>
</dbReference>
<evidence type="ECO:0000256" key="3">
    <source>
        <dbReference type="ARBA" id="ARBA00012229"/>
    </source>
</evidence>
<dbReference type="InterPro" id="IPR017927">
    <property type="entry name" value="FAD-bd_FR_type"/>
</dbReference>
<evidence type="ECO:0000313" key="18">
    <source>
        <dbReference type="Proteomes" id="UP001495910"/>
    </source>
</evidence>
<comment type="similarity">
    <text evidence="14">Belongs to the globin family.</text>
</comment>
<evidence type="ECO:0000256" key="13">
    <source>
        <dbReference type="ARBA" id="ARBA00049433"/>
    </source>
</evidence>
<dbReference type="PANTHER" id="PTHR43396:SF3">
    <property type="entry name" value="FLAVOHEMOPROTEIN"/>
    <property type="match status" value="1"/>
</dbReference>
<dbReference type="EC" id="1.14.12.17" evidence="3"/>
<dbReference type="PROSITE" id="PS51384">
    <property type="entry name" value="FAD_FR"/>
    <property type="match status" value="1"/>
</dbReference>
<evidence type="ECO:0000256" key="4">
    <source>
        <dbReference type="ARBA" id="ARBA00022575"/>
    </source>
</evidence>
<feature type="domain" description="FAD-binding FR-type" evidence="16">
    <location>
        <begin position="149"/>
        <end position="264"/>
    </location>
</feature>
<dbReference type="Pfam" id="PF00970">
    <property type="entry name" value="FAD_binding_6"/>
    <property type="match status" value="1"/>
</dbReference>
<dbReference type="SUPFAM" id="SSF52343">
    <property type="entry name" value="Ferredoxin reductase-like, C-terminal NADP-linked domain"/>
    <property type="match status" value="1"/>
</dbReference>
<keyword evidence="17" id="KW-0560">Oxidoreductase</keyword>
<dbReference type="SUPFAM" id="SSF63380">
    <property type="entry name" value="Riboflavin synthase domain-like"/>
    <property type="match status" value="1"/>
</dbReference>
<dbReference type="CDD" id="cd08922">
    <property type="entry name" value="FHb-globin"/>
    <property type="match status" value="1"/>
</dbReference>
<comment type="caution">
    <text evidence="17">The sequence shown here is derived from an EMBL/GenBank/DDBJ whole genome shotgun (WGS) entry which is preliminary data.</text>
</comment>
<comment type="catalytic activity">
    <reaction evidence="12">
        <text>2 nitric oxide + NADH + 2 O2 = 2 nitrate + NAD(+) + H(+)</text>
        <dbReference type="Rhea" id="RHEA:19469"/>
        <dbReference type="ChEBI" id="CHEBI:15378"/>
        <dbReference type="ChEBI" id="CHEBI:15379"/>
        <dbReference type="ChEBI" id="CHEBI:16480"/>
        <dbReference type="ChEBI" id="CHEBI:17632"/>
        <dbReference type="ChEBI" id="CHEBI:57540"/>
        <dbReference type="ChEBI" id="CHEBI:57945"/>
        <dbReference type="EC" id="1.14.12.17"/>
    </reaction>
</comment>
<dbReference type="Pfam" id="PF00175">
    <property type="entry name" value="NAD_binding_1"/>
    <property type="match status" value="1"/>
</dbReference>
<evidence type="ECO:0000256" key="9">
    <source>
        <dbReference type="ARBA" id="ARBA00023004"/>
    </source>
</evidence>
<comment type="similarity">
    <text evidence="2">In the C-terminal section; belongs to the flavoprotein pyridine nucleotide cytochrome reductase family.</text>
</comment>
<dbReference type="SUPFAM" id="SSF46458">
    <property type="entry name" value="Globin-like"/>
    <property type="match status" value="1"/>
</dbReference>
<dbReference type="InterPro" id="IPR000971">
    <property type="entry name" value="Globin"/>
</dbReference>
<keyword evidence="10" id="KW-0520">NAD</keyword>
<reference evidence="17 18" key="1">
    <citation type="submission" date="2024-02" db="EMBL/GenBank/DDBJ databases">
        <title>Draft genome sequence of Collimonas sp. strain H4R21, an effective mineral-weathering bacterial strain isolated from the beech rhizosphere.</title>
        <authorList>
            <person name="Morin E."/>
            <person name="Uroz S."/>
            <person name="Leveau J.H.J."/>
            <person name="Kumar R."/>
            <person name="Rey M.W."/>
            <person name="Pham J."/>
        </authorList>
    </citation>
    <scope>NUCLEOTIDE SEQUENCE [LARGE SCALE GENOMIC DNA]</scope>
    <source>
        <strain evidence="17 18">H4R21</strain>
    </source>
</reference>
<keyword evidence="7" id="KW-0479">Metal-binding</keyword>
<dbReference type="InterPro" id="IPR039261">
    <property type="entry name" value="FNR_nucleotide-bd"/>
</dbReference>
<dbReference type="InterPro" id="IPR012292">
    <property type="entry name" value="Globin/Proto"/>
</dbReference>
<dbReference type="InterPro" id="IPR001433">
    <property type="entry name" value="OxRdtase_FAD/NAD-bd"/>
</dbReference>
<comment type="cofactor">
    <cofactor evidence="1">
        <name>heme b</name>
        <dbReference type="ChEBI" id="CHEBI:60344"/>
    </cofactor>
</comment>
<dbReference type="CDD" id="cd06184">
    <property type="entry name" value="flavohem_like_fad_nad_binding"/>
    <property type="match status" value="1"/>
</dbReference>
<dbReference type="Gene3D" id="2.40.30.10">
    <property type="entry name" value="Translation factors"/>
    <property type="match status" value="1"/>
</dbReference>
<keyword evidence="6 14" id="KW-0561">Oxygen transport</keyword>
<organism evidence="17 18">
    <name type="scientific">Collimonas rhizosphaerae</name>
    <dbReference type="NCBI Taxonomy" id="3126357"/>
    <lineage>
        <taxon>Bacteria</taxon>
        <taxon>Pseudomonadati</taxon>
        <taxon>Pseudomonadota</taxon>
        <taxon>Betaproteobacteria</taxon>
        <taxon>Burkholderiales</taxon>
        <taxon>Oxalobacteraceae</taxon>
        <taxon>Collimonas</taxon>
    </lineage>
</organism>
<keyword evidence="4" id="KW-0216">Detoxification</keyword>
<dbReference type="GO" id="GO:0008941">
    <property type="term" value="F:nitric oxide dioxygenase NAD(P)H activity"/>
    <property type="evidence" value="ECO:0007669"/>
    <property type="project" value="UniProtKB-EC"/>
</dbReference>
<evidence type="ECO:0000256" key="7">
    <source>
        <dbReference type="ARBA" id="ARBA00022723"/>
    </source>
</evidence>
<evidence type="ECO:0000256" key="8">
    <source>
        <dbReference type="ARBA" id="ARBA00022857"/>
    </source>
</evidence>
<protein>
    <recommendedName>
        <fullName evidence="3">nitric oxide dioxygenase</fullName>
        <ecNumber evidence="3">1.14.12.17</ecNumber>
    </recommendedName>
</protein>
<keyword evidence="8" id="KW-0521">NADP</keyword>
<dbReference type="PROSITE" id="PS01033">
    <property type="entry name" value="GLOBIN"/>
    <property type="match status" value="1"/>
</dbReference>
<evidence type="ECO:0000256" key="10">
    <source>
        <dbReference type="ARBA" id="ARBA00023027"/>
    </source>
</evidence>
<dbReference type="Gene3D" id="1.10.490.10">
    <property type="entry name" value="Globins"/>
    <property type="match status" value="1"/>
</dbReference>
<dbReference type="InterPro" id="IPR001709">
    <property type="entry name" value="Flavoprot_Pyr_Nucl_cyt_Rdtase"/>
</dbReference>
<comment type="catalytic activity">
    <reaction evidence="13">
        <text>2 nitric oxide + NADPH + 2 O2 = 2 nitrate + NADP(+) + H(+)</text>
        <dbReference type="Rhea" id="RHEA:19465"/>
        <dbReference type="ChEBI" id="CHEBI:15378"/>
        <dbReference type="ChEBI" id="CHEBI:15379"/>
        <dbReference type="ChEBI" id="CHEBI:16480"/>
        <dbReference type="ChEBI" id="CHEBI:17632"/>
        <dbReference type="ChEBI" id="CHEBI:57783"/>
        <dbReference type="ChEBI" id="CHEBI:58349"/>
        <dbReference type="EC" id="1.14.12.17"/>
    </reaction>
</comment>
<accession>A0ABU9PRY2</accession>